<feature type="compositionally biased region" description="Basic and acidic residues" evidence="5">
    <location>
        <begin position="37"/>
        <end position="46"/>
    </location>
</feature>
<dbReference type="Gene3D" id="1.20.1250.20">
    <property type="entry name" value="MFS general substrate transporter like domains"/>
    <property type="match status" value="1"/>
</dbReference>
<feature type="domain" description="Major facilitator superfamily (MFS) profile" evidence="7">
    <location>
        <begin position="157"/>
        <end position="591"/>
    </location>
</feature>
<dbReference type="EMBL" id="JARAKH010000044">
    <property type="protein sequence ID" value="KAK8378679.1"/>
    <property type="molecule type" value="Genomic_DNA"/>
</dbReference>
<sequence length="627" mass="68143">MVCSETQNEAGRNGEPMGSLCDARQDSRNGRSLSHKTPQEGRKVEDVNGVSLPSSCDGARRDGKNGQSLSHIAMQEVKKAESVSEEEQNHTQPKESAGIKLTDFDQSGRCSRGLSCKIENVDRDAGTQAGNSRNKQSANVTVKDSSVKAEGTHEKPACFVQVMVTFLIAWATMAACTGMSFPGVVLPQFTDPDTDDLYLEPQTLSLFVSLSHVGTMVGSLVAGQLLTPLGARLTILIGLPLAMLAWLGLFFSSQLWILMTCRVLQGCTFALVKPPAIMYLIEMAHESLRGRLVGMLGIAKEIGFFSSYILGGLMLTWRQLSLVYTCILVPPAIGVFFLPNSPRWLTIHGHVTEARKSLVFFRGRHCDVEAELVEVIRQANEAGSSSSTLQQLRLLLRPRTLKIFFFVLTMFVVYPLHGSSMLSSYLMIILDTPGAPVDLSLSSFLCSITKIAGGITHLLTIDYLGRVPIMVVSFCFMSACTFIYGYYIYFLDLDNPYSATWIPLATVITFHFLAGVSGPIFDILQGELLPNACRAASMPIISLLNGLSVFGAVSSFYYLLDLIGRSGLFGLFTAVNIALAVVCLLVMPETRGLSLEAISDAVHSSKHKVMKKPDGVNKTGVDSSKSA</sequence>
<evidence type="ECO:0000256" key="3">
    <source>
        <dbReference type="ARBA" id="ARBA00022989"/>
    </source>
</evidence>
<dbReference type="AlphaFoldDB" id="A0AAW0STE3"/>
<dbReference type="SUPFAM" id="SSF103473">
    <property type="entry name" value="MFS general substrate transporter"/>
    <property type="match status" value="1"/>
</dbReference>
<evidence type="ECO:0000256" key="1">
    <source>
        <dbReference type="ARBA" id="ARBA00004141"/>
    </source>
</evidence>
<feature type="compositionally biased region" description="Polar residues" evidence="5">
    <location>
        <begin position="1"/>
        <end position="10"/>
    </location>
</feature>
<dbReference type="PANTHER" id="PTHR48021">
    <property type="match status" value="1"/>
</dbReference>
<evidence type="ECO:0000256" key="4">
    <source>
        <dbReference type="ARBA" id="ARBA00023136"/>
    </source>
</evidence>
<feature type="transmembrane region" description="Helical" evidence="6">
    <location>
        <begin position="403"/>
        <end position="429"/>
    </location>
</feature>
<reference evidence="8 9" key="1">
    <citation type="submission" date="2023-03" db="EMBL/GenBank/DDBJ databases">
        <title>High-quality genome of Scylla paramamosain provides insights in environmental adaptation.</title>
        <authorList>
            <person name="Zhang L."/>
        </authorList>
    </citation>
    <scope>NUCLEOTIDE SEQUENCE [LARGE SCALE GENOMIC DNA]</scope>
    <source>
        <strain evidence="8">LZ_2023a</strain>
        <tissue evidence="8">Muscle</tissue>
    </source>
</reference>
<evidence type="ECO:0000313" key="8">
    <source>
        <dbReference type="EMBL" id="KAK8378679.1"/>
    </source>
</evidence>
<dbReference type="InterPro" id="IPR020846">
    <property type="entry name" value="MFS_dom"/>
</dbReference>
<feature type="transmembrane region" description="Helical" evidence="6">
    <location>
        <begin position="233"/>
        <end position="257"/>
    </location>
</feature>
<evidence type="ECO:0000256" key="6">
    <source>
        <dbReference type="SAM" id="Phobius"/>
    </source>
</evidence>
<dbReference type="InterPro" id="IPR050549">
    <property type="entry name" value="MFS_Trehalose_Transporter"/>
</dbReference>
<feature type="transmembrane region" description="Helical" evidence="6">
    <location>
        <begin position="536"/>
        <end position="560"/>
    </location>
</feature>
<dbReference type="PANTHER" id="PTHR48021:SF1">
    <property type="entry name" value="GH07001P-RELATED"/>
    <property type="match status" value="1"/>
</dbReference>
<organism evidence="8 9">
    <name type="scientific">Scylla paramamosain</name>
    <name type="common">Mud crab</name>
    <dbReference type="NCBI Taxonomy" id="85552"/>
    <lineage>
        <taxon>Eukaryota</taxon>
        <taxon>Metazoa</taxon>
        <taxon>Ecdysozoa</taxon>
        <taxon>Arthropoda</taxon>
        <taxon>Crustacea</taxon>
        <taxon>Multicrustacea</taxon>
        <taxon>Malacostraca</taxon>
        <taxon>Eumalacostraca</taxon>
        <taxon>Eucarida</taxon>
        <taxon>Decapoda</taxon>
        <taxon>Pleocyemata</taxon>
        <taxon>Brachyura</taxon>
        <taxon>Eubrachyura</taxon>
        <taxon>Portunoidea</taxon>
        <taxon>Portunidae</taxon>
        <taxon>Portuninae</taxon>
        <taxon>Scylla</taxon>
    </lineage>
</organism>
<dbReference type="Pfam" id="PF00083">
    <property type="entry name" value="Sugar_tr"/>
    <property type="match status" value="1"/>
</dbReference>
<keyword evidence="4 6" id="KW-0472">Membrane</keyword>
<dbReference type="InterPro" id="IPR005828">
    <property type="entry name" value="MFS_sugar_transport-like"/>
</dbReference>
<feature type="transmembrane region" description="Helical" evidence="6">
    <location>
        <begin position="467"/>
        <end position="489"/>
    </location>
</feature>
<feature type="transmembrane region" description="Helical" evidence="6">
    <location>
        <begin position="293"/>
        <end position="315"/>
    </location>
</feature>
<dbReference type="GO" id="GO:0022857">
    <property type="term" value="F:transmembrane transporter activity"/>
    <property type="evidence" value="ECO:0007669"/>
    <property type="project" value="InterPro"/>
</dbReference>
<dbReference type="PROSITE" id="PS50850">
    <property type="entry name" value="MFS"/>
    <property type="match status" value="1"/>
</dbReference>
<keyword evidence="9" id="KW-1185">Reference proteome</keyword>
<dbReference type="GO" id="GO:0016020">
    <property type="term" value="C:membrane"/>
    <property type="evidence" value="ECO:0007669"/>
    <property type="project" value="UniProtKB-SubCell"/>
</dbReference>
<accession>A0AAW0STE3</accession>
<evidence type="ECO:0000259" key="7">
    <source>
        <dbReference type="PROSITE" id="PS50850"/>
    </source>
</evidence>
<dbReference type="InterPro" id="IPR036259">
    <property type="entry name" value="MFS_trans_sf"/>
</dbReference>
<name>A0AAW0STE3_SCYPA</name>
<comment type="caution">
    <text evidence="8">The sequence shown here is derived from an EMBL/GenBank/DDBJ whole genome shotgun (WGS) entry which is preliminary data.</text>
</comment>
<evidence type="ECO:0000313" key="9">
    <source>
        <dbReference type="Proteomes" id="UP001487740"/>
    </source>
</evidence>
<comment type="subcellular location">
    <subcellularLocation>
        <location evidence="1">Membrane</location>
        <topology evidence="1">Multi-pass membrane protein</topology>
    </subcellularLocation>
</comment>
<dbReference type="Proteomes" id="UP001487740">
    <property type="component" value="Unassembled WGS sequence"/>
</dbReference>
<feature type="transmembrane region" description="Helical" evidence="6">
    <location>
        <begin position="204"/>
        <end position="226"/>
    </location>
</feature>
<feature type="transmembrane region" description="Helical" evidence="6">
    <location>
        <begin position="441"/>
        <end position="460"/>
    </location>
</feature>
<feature type="compositionally biased region" description="Polar residues" evidence="5">
    <location>
        <begin position="128"/>
        <end position="144"/>
    </location>
</feature>
<evidence type="ECO:0000256" key="2">
    <source>
        <dbReference type="ARBA" id="ARBA00022692"/>
    </source>
</evidence>
<proteinExistence type="predicted"/>
<evidence type="ECO:0000256" key="5">
    <source>
        <dbReference type="SAM" id="MobiDB-lite"/>
    </source>
</evidence>
<feature type="compositionally biased region" description="Basic and acidic residues" evidence="5">
    <location>
        <begin position="76"/>
        <end position="93"/>
    </location>
</feature>
<feature type="transmembrane region" description="Helical" evidence="6">
    <location>
        <begin position="566"/>
        <end position="587"/>
    </location>
</feature>
<keyword evidence="2 6" id="KW-0812">Transmembrane</keyword>
<gene>
    <name evidence="8" type="ORF">O3P69_009407</name>
</gene>
<protein>
    <recommendedName>
        <fullName evidence="7">Major facilitator superfamily (MFS) profile domain-containing protein</fullName>
    </recommendedName>
</protein>
<feature type="region of interest" description="Disordered" evidence="5">
    <location>
        <begin position="125"/>
        <end position="147"/>
    </location>
</feature>
<feature type="region of interest" description="Disordered" evidence="5">
    <location>
        <begin position="1"/>
        <end position="101"/>
    </location>
</feature>
<feature type="transmembrane region" description="Helical" evidence="6">
    <location>
        <begin position="321"/>
        <end position="338"/>
    </location>
</feature>
<feature type="transmembrane region" description="Helical" evidence="6">
    <location>
        <begin position="501"/>
        <end position="524"/>
    </location>
</feature>
<keyword evidence="3 6" id="KW-1133">Transmembrane helix</keyword>
<feature type="transmembrane region" description="Helical" evidence="6">
    <location>
        <begin position="158"/>
        <end position="184"/>
    </location>
</feature>